<dbReference type="Pfam" id="PF00535">
    <property type="entry name" value="Glycos_transf_2"/>
    <property type="match status" value="1"/>
</dbReference>
<evidence type="ECO:0000259" key="1">
    <source>
        <dbReference type="Pfam" id="PF00535"/>
    </source>
</evidence>
<protein>
    <recommendedName>
        <fullName evidence="1">Glycosyltransferase 2-like domain-containing protein</fullName>
    </recommendedName>
</protein>
<sequence length="374" mass="44325">MIVKNESKMIETTLAHLCERIPFAYWVISDTGSTDHTRELIRAFFQNRIPGELVEHEWRDFAYNRTKALECAYQKTDYVMVFDADDAIVGTLTLPPLKEDRYMATFGTTESYLRPLLLTNRKIWTYKGVLHEYVDAPEIRTTGMLTGNYYIHSGRTGARNQNKQKYQEDALLLEKAYQTELDESLKDRYAFYCAQSHMDAKQVNPAVEWYHTCLQRNGWTQEKYYASLQLGKLYAFQKKKEQAMEVWRNSVLYDPERIEGLVMAAIYAQLHGDHALVNALYHRCKGYKRPSRKLFLQNQLYEYEIEYLNSKSAYFVKDFESGYQCCKTIILYHRNKERMVHGIRTLKLYQEQLKRDVEFTTLLKTKMPESWMQF</sequence>
<dbReference type="Gene3D" id="3.90.550.10">
    <property type="entry name" value="Spore Coat Polysaccharide Biosynthesis Protein SpsA, Chain A"/>
    <property type="match status" value="1"/>
</dbReference>
<accession>A0A6C0AHA6</accession>
<dbReference type="SUPFAM" id="SSF53448">
    <property type="entry name" value="Nucleotide-diphospho-sugar transferases"/>
    <property type="match status" value="1"/>
</dbReference>
<evidence type="ECO:0000313" key="2">
    <source>
        <dbReference type="EMBL" id="QHS79158.1"/>
    </source>
</evidence>
<dbReference type="InterPro" id="IPR001173">
    <property type="entry name" value="Glyco_trans_2-like"/>
</dbReference>
<dbReference type="PROSITE" id="PS50005">
    <property type="entry name" value="TPR"/>
    <property type="match status" value="1"/>
</dbReference>
<dbReference type="Gene3D" id="1.25.40.10">
    <property type="entry name" value="Tetratricopeptide repeat domain"/>
    <property type="match status" value="1"/>
</dbReference>
<dbReference type="InterPro" id="IPR011990">
    <property type="entry name" value="TPR-like_helical_dom_sf"/>
</dbReference>
<dbReference type="AlphaFoldDB" id="A0A6C0AHA6"/>
<dbReference type="InterPro" id="IPR019734">
    <property type="entry name" value="TPR_rpt"/>
</dbReference>
<dbReference type="InterPro" id="IPR029044">
    <property type="entry name" value="Nucleotide-diphossugar_trans"/>
</dbReference>
<dbReference type="SUPFAM" id="SSF48452">
    <property type="entry name" value="TPR-like"/>
    <property type="match status" value="1"/>
</dbReference>
<proteinExistence type="predicted"/>
<feature type="domain" description="Glycosyltransferase 2-like" evidence="1">
    <location>
        <begin position="1"/>
        <end position="88"/>
    </location>
</feature>
<organism evidence="2">
    <name type="scientific">viral metagenome</name>
    <dbReference type="NCBI Taxonomy" id="1070528"/>
    <lineage>
        <taxon>unclassified sequences</taxon>
        <taxon>metagenomes</taxon>
        <taxon>organismal metagenomes</taxon>
    </lineage>
</organism>
<dbReference type="EMBL" id="MN740626">
    <property type="protein sequence ID" value="QHS79158.1"/>
    <property type="molecule type" value="Genomic_DNA"/>
</dbReference>
<reference evidence="2" key="1">
    <citation type="journal article" date="2020" name="Nature">
        <title>Giant virus diversity and host interactions through global metagenomics.</title>
        <authorList>
            <person name="Schulz F."/>
            <person name="Roux S."/>
            <person name="Paez-Espino D."/>
            <person name="Jungbluth S."/>
            <person name="Walsh D.A."/>
            <person name="Denef V.J."/>
            <person name="McMahon K.D."/>
            <person name="Konstantinidis K.T."/>
            <person name="Eloe-Fadrosh E.A."/>
            <person name="Kyrpides N.C."/>
            <person name="Woyke T."/>
        </authorList>
    </citation>
    <scope>NUCLEOTIDE SEQUENCE</scope>
    <source>
        <strain evidence="2">GVMAG-S-1035118-87</strain>
    </source>
</reference>
<name>A0A6C0AHA6_9ZZZZ</name>